<organism evidence="2 3">
    <name type="scientific">Pseudomonas savastanoi pv. glycinea</name>
    <name type="common">Pseudomonas syringae pv. glycinea</name>
    <dbReference type="NCBI Taxonomy" id="318"/>
    <lineage>
        <taxon>Bacteria</taxon>
        <taxon>Pseudomonadati</taxon>
        <taxon>Pseudomonadota</taxon>
        <taxon>Gammaproteobacteria</taxon>
        <taxon>Pseudomonadales</taxon>
        <taxon>Pseudomonadaceae</taxon>
        <taxon>Pseudomonas</taxon>
    </lineage>
</organism>
<dbReference type="InterPro" id="IPR016920">
    <property type="entry name" value="UCP029477"/>
</dbReference>
<dbReference type="SUPFAM" id="SSF47240">
    <property type="entry name" value="Ferritin-like"/>
    <property type="match status" value="1"/>
</dbReference>
<dbReference type="NCBIfam" id="TIGR02284">
    <property type="entry name" value="PA2169 family four-helix-bundle protein"/>
    <property type="match status" value="1"/>
</dbReference>
<dbReference type="AlphaFoldDB" id="A0A3M3G9S7"/>
<sequence>MILINYLHIKNWHGVCNYLYIEHFRINLPLGNYQMTDINKEAISVLNDLIETSKDGEKGFHTSAEDIKNPAIKAYFMSRSSEIATAVAELQAEVRALGGDPETSSSVSGTLHRAWVDLKSTLTGKDDKAILNEVERGEDVAKKAYKEALEKAHAHNFPASVTSLITKQNAGVLATHDKVKALRDAARAAS</sequence>
<proteinExistence type="predicted"/>
<name>A0A3M3G9S7_PSESG</name>
<reference evidence="2 3" key="1">
    <citation type="submission" date="2018-08" db="EMBL/GenBank/DDBJ databases">
        <title>Recombination of ecologically and evolutionarily significant loci maintains genetic cohesion in the Pseudomonas syringae species complex.</title>
        <authorList>
            <person name="Dillon M."/>
            <person name="Thakur S."/>
            <person name="Almeida R.N.D."/>
            <person name="Weir B.S."/>
            <person name="Guttman D.S."/>
        </authorList>
    </citation>
    <scope>NUCLEOTIDE SEQUENCE [LARGE SCALE GENOMIC DNA]</scope>
    <source>
        <strain evidence="2 3">ICMP 4324</strain>
    </source>
</reference>
<accession>A0A3M3G9S7</accession>
<evidence type="ECO:0000313" key="2">
    <source>
        <dbReference type="EMBL" id="RMM70418.1"/>
    </source>
</evidence>
<protein>
    <recommendedName>
        <fullName evidence="1">DUF2383 domain-containing protein</fullName>
    </recommendedName>
</protein>
<gene>
    <name evidence="2" type="ORF">ALQ73_03322</name>
</gene>
<dbReference type="PIRSF" id="PIRSF029477">
    <property type="entry name" value="UCP029477"/>
    <property type="match status" value="1"/>
</dbReference>
<feature type="domain" description="DUF2383" evidence="1">
    <location>
        <begin position="42"/>
        <end position="151"/>
    </location>
</feature>
<dbReference type="InterPro" id="IPR012347">
    <property type="entry name" value="Ferritin-like"/>
</dbReference>
<evidence type="ECO:0000259" key="1">
    <source>
        <dbReference type="Pfam" id="PF09537"/>
    </source>
</evidence>
<dbReference type="Pfam" id="PF09537">
    <property type="entry name" value="DUF2383"/>
    <property type="match status" value="1"/>
</dbReference>
<dbReference type="InterPro" id="IPR019052">
    <property type="entry name" value="DUF2383"/>
</dbReference>
<dbReference type="EMBL" id="RBON01000116">
    <property type="protein sequence ID" value="RMM70418.1"/>
    <property type="molecule type" value="Genomic_DNA"/>
</dbReference>
<dbReference type="InterPro" id="IPR009078">
    <property type="entry name" value="Ferritin-like_SF"/>
</dbReference>
<evidence type="ECO:0000313" key="3">
    <source>
        <dbReference type="Proteomes" id="UP000276829"/>
    </source>
</evidence>
<dbReference type="Gene3D" id="1.20.1260.10">
    <property type="match status" value="1"/>
</dbReference>
<dbReference type="InterPro" id="IPR011971">
    <property type="entry name" value="CHP02284"/>
</dbReference>
<dbReference type="Proteomes" id="UP000276829">
    <property type="component" value="Unassembled WGS sequence"/>
</dbReference>
<comment type="caution">
    <text evidence="2">The sequence shown here is derived from an EMBL/GenBank/DDBJ whole genome shotgun (WGS) entry which is preliminary data.</text>
</comment>